<feature type="domain" description="AB hydrolase-1" evidence="1">
    <location>
        <begin position="85"/>
        <end position="274"/>
    </location>
</feature>
<accession>D3QAS4</accession>
<reference evidence="2 3" key="1">
    <citation type="journal article" date="2009" name="Stand. Genomic Sci.">
        <title>Complete genome sequence of Stackebrandtia nassauensis type strain (LLR-40K-21).</title>
        <authorList>
            <person name="Munk C."/>
            <person name="Lapidus A."/>
            <person name="Copeland A."/>
            <person name="Jando M."/>
            <person name="Mayilraj S."/>
            <person name="Glavina Del Rio T."/>
            <person name="Nolan M."/>
            <person name="Chen F."/>
            <person name="Lucas S."/>
            <person name="Tice H."/>
            <person name="Cheng J.F."/>
            <person name="Han C."/>
            <person name="Detter J.C."/>
            <person name="Bruce D."/>
            <person name="Goodwin L."/>
            <person name="Chain P."/>
            <person name="Pitluck S."/>
            <person name="Goker M."/>
            <person name="Ovchinikova G."/>
            <person name="Pati A."/>
            <person name="Ivanova N."/>
            <person name="Mavromatis K."/>
            <person name="Chen A."/>
            <person name="Palaniappan K."/>
            <person name="Land M."/>
            <person name="Hauser L."/>
            <person name="Chang Y.J."/>
            <person name="Jeffries C.D."/>
            <person name="Bristow J."/>
            <person name="Eisen J.A."/>
            <person name="Markowitz V."/>
            <person name="Hugenholtz P."/>
            <person name="Kyrpides N.C."/>
            <person name="Klenk H.P."/>
        </authorList>
    </citation>
    <scope>NUCLEOTIDE SEQUENCE [LARGE SCALE GENOMIC DNA]</scope>
    <source>
        <strain evidence="3">DSM 44728 / CIP 108903 / NRRL B-16338 / NBRC 102104 / LLR-40K-21</strain>
    </source>
</reference>
<dbReference type="KEGG" id="sna:Snas_5084"/>
<proteinExistence type="predicted"/>
<dbReference type="Gene3D" id="3.40.50.1820">
    <property type="entry name" value="alpha/beta hydrolase"/>
    <property type="match status" value="1"/>
</dbReference>
<dbReference type="PANTHER" id="PTHR43194:SF2">
    <property type="entry name" value="PEROXISOMAL MEMBRANE PROTEIN LPX1"/>
    <property type="match status" value="1"/>
</dbReference>
<sequence length="302" mass="32413">MSASRLKKSTTVRLFQLTRLGFRIGETIAPGIASRVSTHLWFRLPASESRRRRSRVPASANRFELDSEGTTVRGWDWGSGPLVYVQHGWGGCVGDFDTIASCLVANGYRVIAVDGPSHGHSGNGPYGPRASSPLQLANALGAAIDKFGQPHAVVAHSLGCLAAVLELRERAIPKRMVMISPFIGGPTFMKMFAGWLGVGPRTFARMVASAEARIGRPMSDFSIPDPALDVDTLIVHDRRDRSTPFQHGEAIADAWPNARLVATEGLGHMRLLRSPTVAGEVVAFVTGRSAQQGEPVLGAELA</sequence>
<dbReference type="EMBL" id="CP001778">
    <property type="protein sequence ID" value="ADD44720.1"/>
    <property type="molecule type" value="Genomic_DNA"/>
</dbReference>
<dbReference type="InterPro" id="IPR000073">
    <property type="entry name" value="AB_hydrolase_1"/>
</dbReference>
<dbReference type="InterPro" id="IPR050228">
    <property type="entry name" value="Carboxylesterase_BioH"/>
</dbReference>
<evidence type="ECO:0000313" key="2">
    <source>
        <dbReference type="EMBL" id="ADD44720.1"/>
    </source>
</evidence>
<dbReference type="GO" id="GO:0003824">
    <property type="term" value="F:catalytic activity"/>
    <property type="evidence" value="ECO:0007669"/>
    <property type="project" value="UniProtKB-ARBA"/>
</dbReference>
<evidence type="ECO:0000313" key="3">
    <source>
        <dbReference type="Proteomes" id="UP000000844"/>
    </source>
</evidence>
<organism evidence="2 3">
    <name type="scientific">Stackebrandtia nassauensis (strain DSM 44728 / CIP 108903 / NRRL B-16338 / NBRC 102104 / LLR-40K-21)</name>
    <dbReference type="NCBI Taxonomy" id="446470"/>
    <lineage>
        <taxon>Bacteria</taxon>
        <taxon>Bacillati</taxon>
        <taxon>Actinomycetota</taxon>
        <taxon>Actinomycetes</taxon>
        <taxon>Glycomycetales</taxon>
        <taxon>Glycomycetaceae</taxon>
        <taxon>Stackebrandtia</taxon>
    </lineage>
</organism>
<dbReference type="HOGENOM" id="CLU_072027_0_0_11"/>
<name>D3QAS4_STANL</name>
<dbReference type="SUPFAM" id="SSF53474">
    <property type="entry name" value="alpha/beta-Hydrolases"/>
    <property type="match status" value="1"/>
</dbReference>
<dbReference type="STRING" id="446470.Snas_5084"/>
<dbReference type="InterPro" id="IPR029058">
    <property type="entry name" value="AB_hydrolase_fold"/>
</dbReference>
<dbReference type="eggNOG" id="COG1073">
    <property type="taxonomic scope" value="Bacteria"/>
</dbReference>
<dbReference type="OrthoDB" id="9785847at2"/>
<dbReference type="AlphaFoldDB" id="D3QAS4"/>
<dbReference type="PANTHER" id="PTHR43194">
    <property type="entry name" value="HYDROLASE ALPHA/BETA FOLD FAMILY"/>
    <property type="match status" value="1"/>
</dbReference>
<protein>
    <recommendedName>
        <fullName evidence="1">AB hydrolase-1 domain-containing protein</fullName>
    </recommendedName>
</protein>
<dbReference type="Pfam" id="PF12697">
    <property type="entry name" value="Abhydrolase_6"/>
    <property type="match status" value="1"/>
</dbReference>
<gene>
    <name evidence="2" type="ordered locus">Snas_5084</name>
</gene>
<dbReference type="Proteomes" id="UP000000844">
    <property type="component" value="Chromosome"/>
</dbReference>
<evidence type="ECO:0000259" key="1">
    <source>
        <dbReference type="Pfam" id="PF12697"/>
    </source>
</evidence>
<keyword evidence="3" id="KW-1185">Reference proteome</keyword>
<dbReference type="ESTHER" id="stanl-d3qas4">
    <property type="family name" value="6_AlphaBeta_hydrolase"/>
</dbReference>